<keyword evidence="1" id="KW-0812">Transmembrane</keyword>
<evidence type="ECO:0000313" key="3">
    <source>
        <dbReference type="Proteomes" id="UP000612585"/>
    </source>
</evidence>
<evidence type="ECO:0000256" key="1">
    <source>
        <dbReference type="SAM" id="Phobius"/>
    </source>
</evidence>
<gene>
    <name evidence="2" type="ORF">Vau01_099250</name>
</gene>
<name>A0A8J4E5R7_9ACTN</name>
<sequence>MTVTELGERRAVEGAAPVGLRRGRSLPHILLGSVLVLVCALTFAVTALRVDPKAAVLALTGAVPAGHVLTEADLTTVRVAADAAVATVPESDRRSVVGRSVRLPLAARSLLSAEILGPAAWPPAGQSVVAVPVKIGRSPTGVVPGVQVLVVVVPSVSNTTGQAAGPVLQARAAVVAVEAPDTTGTTVVSLLMGSADAVRVVGAVGDVALVVAG</sequence>
<protein>
    <recommendedName>
        <fullName evidence="4">SAF domain-containing protein</fullName>
    </recommendedName>
</protein>
<comment type="caution">
    <text evidence="2">The sequence shown here is derived from an EMBL/GenBank/DDBJ whole genome shotgun (WGS) entry which is preliminary data.</text>
</comment>
<keyword evidence="3" id="KW-1185">Reference proteome</keyword>
<dbReference type="EMBL" id="BOPG01000077">
    <property type="protein sequence ID" value="GIJ62409.1"/>
    <property type="molecule type" value="Genomic_DNA"/>
</dbReference>
<organism evidence="2 3">
    <name type="scientific">Virgisporangium aurantiacum</name>
    <dbReference type="NCBI Taxonomy" id="175570"/>
    <lineage>
        <taxon>Bacteria</taxon>
        <taxon>Bacillati</taxon>
        <taxon>Actinomycetota</taxon>
        <taxon>Actinomycetes</taxon>
        <taxon>Micromonosporales</taxon>
        <taxon>Micromonosporaceae</taxon>
        <taxon>Virgisporangium</taxon>
    </lineage>
</organism>
<proteinExistence type="predicted"/>
<feature type="transmembrane region" description="Helical" evidence="1">
    <location>
        <begin position="29"/>
        <end position="48"/>
    </location>
</feature>
<evidence type="ECO:0008006" key="4">
    <source>
        <dbReference type="Google" id="ProtNLM"/>
    </source>
</evidence>
<accession>A0A8J4E5R7</accession>
<dbReference type="AlphaFoldDB" id="A0A8J4E5R7"/>
<reference evidence="2" key="1">
    <citation type="submission" date="2021-01" db="EMBL/GenBank/DDBJ databases">
        <title>Whole genome shotgun sequence of Virgisporangium aurantiacum NBRC 16421.</title>
        <authorList>
            <person name="Komaki H."/>
            <person name="Tamura T."/>
        </authorList>
    </citation>
    <scope>NUCLEOTIDE SEQUENCE</scope>
    <source>
        <strain evidence="2">NBRC 16421</strain>
    </source>
</reference>
<evidence type="ECO:0000313" key="2">
    <source>
        <dbReference type="EMBL" id="GIJ62409.1"/>
    </source>
</evidence>
<keyword evidence="1" id="KW-0472">Membrane</keyword>
<keyword evidence="1" id="KW-1133">Transmembrane helix</keyword>
<dbReference type="RefSeq" id="WP_204008024.1">
    <property type="nucleotide sequence ID" value="NZ_BOPG01000077.1"/>
</dbReference>
<dbReference type="Proteomes" id="UP000612585">
    <property type="component" value="Unassembled WGS sequence"/>
</dbReference>